<reference evidence="1 2" key="1">
    <citation type="journal article" date="2015" name="Bacteriophage">
        <title>A small-scale experiment of using phage-based probiotic dietary supplement for prevention of E. coli traveler's diarrhea.</title>
        <authorList>
            <person name="Aleshkin A.V."/>
            <person name="Rubalskii E.O."/>
            <person name="Volozhantsev N.V."/>
            <person name="Verevkin V.V."/>
            <person name="Svetoch E.A."/>
            <person name="Kiseleva I.A."/>
            <person name="Bochkareva S.S."/>
            <person name="Borisova O.Y."/>
            <person name="Popova A.V."/>
            <person name="Bogun A.G."/>
            <person name="Afanas'ev S.S."/>
        </authorList>
    </citation>
    <scope>NUCLEOTIDE SEQUENCE [LARGE SCALE GENOMIC DNA]</scope>
</reference>
<gene>
    <name evidence="1" type="ORF">ECD7_00125</name>
</gene>
<keyword evidence="2" id="KW-1185">Reference proteome</keyword>
<evidence type="ECO:0000313" key="2">
    <source>
        <dbReference type="Proteomes" id="UP000223392"/>
    </source>
</evidence>
<sequence>MSNQHEQMINVLKVRLFDTQEKAAFLEGQLKDRERVLMELVRILGIQPDENGTVSLDAIVEEVKALLPKDEAAEDDKEEVELITEA</sequence>
<protein>
    <submittedName>
        <fullName evidence="1">Chaperone for tail fiber formation</fullName>
    </submittedName>
</protein>
<organism evidence="1 2">
    <name type="scientific">Escherichia phage ECD7</name>
    <dbReference type="NCBI Taxonomy" id="1981499"/>
    <lineage>
        <taxon>Viruses</taxon>
        <taxon>Duplodnaviria</taxon>
        <taxon>Heunggongvirae</taxon>
        <taxon>Uroviricota</taxon>
        <taxon>Caudoviricetes</taxon>
        <taxon>Pantevenvirales</taxon>
        <taxon>Straboviridae</taxon>
        <taxon>Krischvirus</taxon>
        <taxon>Krischvirus ecd7</taxon>
    </lineage>
</organism>
<dbReference type="Proteomes" id="UP000223392">
    <property type="component" value="Segment"/>
</dbReference>
<evidence type="ECO:0000313" key="1">
    <source>
        <dbReference type="EMBL" id="ASJ80217.1"/>
    </source>
</evidence>
<accession>A0A220NTG0</accession>
<dbReference type="EMBL" id="KY683735">
    <property type="protein sequence ID" value="ASJ80217.1"/>
    <property type="molecule type" value="Genomic_DNA"/>
</dbReference>
<proteinExistence type="predicted"/>
<name>A0A220NTG0_9CAUD</name>